<keyword evidence="3" id="KW-0964">Secreted</keyword>
<evidence type="ECO:0000256" key="4">
    <source>
        <dbReference type="ARBA" id="ARBA00022729"/>
    </source>
</evidence>
<reference evidence="6 7" key="1">
    <citation type="journal article" date="2018" name="Mol. Plant">
        <title>The genome of Artemisia annua provides insight into the evolution of Asteraceae family and artemisinin biosynthesis.</title>
        <authorList>
            <person name="Shen Q."/>
            <person name="Zhang L."/>
            <person name="Liao Z."/>
            <person name="Wang S."/>
            <person name="Yan T."/>
            <person name="Shi P."/>
            <person name="Liu M."/>
            <person name="Fu X."/>
            <person name="Pan Q."/>
            <person name="Wang Y."/>
            <person name="Lv Z."/>
            <person name="Lu X."/>
            <person name="Zhang F."/>
            <person name="Jiang W."/>
            <person name="Ma Y."/>
            <person name="Chen M."/>
            <person name="Hao X."/>
            <person name="Li L."/>
            <person name="Tang Y."/>
            <person name="Lv G."/>
            <person name="Zhou Y."/>
            <person name="Sun X."/>
            <person name="Brodelius P.E."/>
            <person name="Rose J.K.C."/>
            <person name="Tang K."/>
        </authorList>
    </citation>
    <scope>NUCLEOTIDE SEQUENCE [LARGE SCALE GENOMIC DNA]</scope>
    <source>
        <strain evidence="7">cv. Huhao1</strain>
        <tissue evidence="6">Leaf</tissue>
    </source>
</reference>
<name>A0A2U1NV38_ARTAN</name>
<comment type="similarity">
    <text evidence="2">Belongs to the kiwellin family.</text>
</comment>
<sequence length="302" mass="33520">MGSGCLLVTLFVSCTNAQSGGTKATLTMNNFEHGGSGSSGPSECDGKYHSNDTPIVALATQWYADGQRCDKYINIYYNDRSVQAKVIDDQCECRNIVDASVAVWKALSVPKSLWGEAPGCPRPTSDFQVFRSLCKKSGKETIIRLGLPEMKKVIWYVLHNSPEIDTYMNEFQSNLYTAKDPRCTPDLFALACGPLSTATSINSCVVSDVKFVVHSRDVKRTTQNSGICSPGEKPGEMYYGQLEDILEFSYTQFKVVLFRVKWFDLAKRAQSELTKMSTREASMKVRPHVQMKVRTGVGCAHL</sequence>
<feature type="chain" id="PRO_5015693269" evidence="5">
    <location>
        <begin position="18"/>
        <end position="302"/>
    </location>
</feature>
<evidence type="ECO:0000256" key="2">
    <source>
        <dbReference type="ARBA" id="ARBA00005592"/>
    </source>
</evidence>
<accession>A0A2U1NV38</accession>
<dbReference type="OrthoDB" id="406505at2759"/>
<dbReference type="STRING" id="35608.A0A2U1NV38"/>
<dbReference type="EMBL" id="PKPP01002138">
    <property type="protein sequence ID" value="PWA77369.1"/>
    <property type="molecule type" value="Genomic_DNA"/>
</dbReference>
<dbReference type="PANTHER" id="PTHR33191">
    <property type="entry name" value="RIPENING-RELATED PROTEIN 2-RELATED"/>
    <property type="match status" value="1"/>
</dbReference>
<protein>
    <submittedName>
        <fullName evidence="6">RlpA-like double-psi beta-barrel domain-containing protein</fullName>
    </submittedName>
</protein>
<dbReference type="SUPFAM" id="SSF50685">
    <property type="entry name" value="Barwin-like endoglucanases"/>
    <property type="match status" value="1"/>
</dbReference>
<dbReference type="Gene3D" id="2.40.40.10">
    <property type="entry name" value="RlpA-like domain"/>
    <property type="match status" value="1"/>
</dbReference>
<dbReference type="Pfam" id="PF24300">
    <property type="entry name" value="KWL1"/>
    <property type="match status" value="1"/>
</dbReference>
<dbReference type="PANTHER" id="PTHR33191:SF85">
    <property type="entry name" value="RLPA-LIKE PROTEIN DOUBLE-PSI BETA-BARREL DOMAIN-CONTAINING PROTEIN"/>
    <property type="match status" value="1"/>
</dbReference>
<keyword evidence="4 5" id="KW-0732">Signal</keyword>
<keyword evidence="7" id="KW-1185">Reference proteome</keyword>
<dbReference type="GO" id="GO:0005576">
    <property type="term" value="C:extracellular region"/>
    <property type="evidence" value="ECO:0007669"/>
    <property type="project" value="UniProtKB-SubCell"/>
</dbReference>
<evidence type="ECO:0000256" key="3">
    <source>
        <dbReference type="ARBA" id="ARBA00022525"/>
    </source>
</evidence>
<evidence type="ECO:0000256" key="1">
    <source>
        <dbReference type="ARBA" id="ARBA00004613"/>
    </source>
</evidence>
<dbReference type="InterPro" id="IPR039271">
    <property type="entry name" value="Kiwellin-like"/>
</dbReference>
<evidence type="ECO:0000313" key="6">
    <source>
        <dbReference type="EMBL" id="PWA77369.1"/>
    </source>
</evidence>
<dbReference type="AlphaFoldDB" id="A0A2U1NV38"/>
<dbReference type="InterPro" id="IPR036908">
    <property type="entry name" value="RlpA-like_sf"/>
</dbReference>
<proteinExistence type="inferred from homology"/>
<gene>
    <name evidence="6" type="ORF">CTI12_AA225390</name>
</gene>
<dbReference type="Proteomes" id="UP000245207">
    <property type="component" value="Unassembled WGS sequence"/>
</dbReference>
<comment type="caution">
    <text evidence="6">The sequence shown here is derived from an EMBL/GenBank/DDBJ whole genome shotgun (WGS) entry which is preliminary data.</text>
</comment>
<evidence type="ECO:0000256" key="5">
    <source>
        <dbReference type="SAM" id="SignalP"/>
    </source>
</evidence>
<comment type="subcellular location">
    <subcellularLocation>
        <location evidence="1">Secreted</location>
    </subcellularLocation>
</comment>
<feature type="signal peptide" evidence="5">
    <location>
        <begin position="1"/>
        <end position="17"/>
    </location>
</feature>
<organism evidence="6 7">
    <name type="scientific">Artemisia annua</name>
    <name type="common">Sweet wormwood</name>
    <dbReference type="NCBI Taxonomy" id="35608"/>
    <lineage>
        <taxon>Eukaryota</taxon>
        <taxon>Viridiplantae</taxon>
        <taxon>Streptophyta</taxon>
        <taxon>Embryophyta</taxon>
        <taxon>Tracheophyta</taxon>
        <taxon>Spermatophyta</taxon>
        <taxon>Magnoliopsida</taxon>
        <taxon>eudicotyledons</taxon>
        <taxon>Gunneridae</taxon>
        <taxon>Pentapetalae</taxon>
        <taxon>asterids</taxon>
        <taxon>campanulids</taxon>
        <taxon>Asterales</taxon>
        <taxon>Asteraceae</taxon>
        <taxon>Asteroideae</taxon>
        <taxon>Anthemideae</taxon>
        <taxon>Artemisiinae</taxon>
        <taxon>Artemisia</taxon>
    </lineage>
</organism>
<evidence type="ECO:0000313" key="7">
    <source>
        <dbReference type="Proteomes" id="UP000245207"/>
    </source>
</evidence>